<keyword evidence="3 4" id="KW-0472">Membrane</keyword>
<accession>A0A1Y6EWE0</accession>
<evidence type="ECO:0000313" key="5">
    <source>
        <dbReference type="EMBL" id="SMQ65561.1"/>
    </source>
</evidence>
<dbReference type="OrthoDB" id="9788031at2"/>
<comment type="subcellular location">
    <subcellularLocation>
        <location evidence="4">Cytoplasm</location>
    </subcellularLocation>
    <subcellularLocation>
        <location evidence="4">Cell membrane</location>
        <topology evidence="4">Peripheral membrane protein</topology>
        <orientation evidence="4">Cytoplasmic side</orientation>
    </subcellularLocation>
</comment>
<dbReference type="Proteomes" id="UP000194450">
    <property type="component" value="Unassembled WGS sequence"/>
</dbReference>
<dbReference type="InterPro" id="IPR035932">
    <property type="entry name" value="HflD-like_sf"/>
</dbReference>
<evidence type="ECO:0000256" key="2">
    <source>
        <dbReference type="ARBA" id="ARBA00022490"/>
    </source>
</evidence>
<reference evidence="6" key="1">
    <citation type="submission" date="2017-04" db="EMBL/GenBank/DDBJ databases">
        <authorList>
            <person name="Varghese N."/>
            <person name="Submissions S."/>
        </authorList>
    </citation>
    <scope>NUCLEOTIDE SEQUENCE [LARGE SCALE GENOMIC DNA]</scope>
</reference>
<evidence type="ECO:0000313" key="6">
    <source>
        <dbReference type="Proteomes" id="UP000194450"/>
    </source>
</evidence>
<dbReference type="Gene3D" id="1.10.3890.10">
    <property type="entry name" value="HflD-like"/>
    <property type="match status" value="1"/>
</dbReference>
<dbReference type="AlphaFoldDB" id="A0A1Y6EWE0"/>
<keyword evidence="6" id="KW-1185">Reference proteome</keyword>
<keyword evidence="1 4" id="KW-1003">Cell membrane</keyword>
<sequence>MNEWQQRTLALAGLAQAVAAVQQLAREGSLRDNETADILYESVLAMEAPNTEAVYGSRTKVAWGLRVLLEQIGASTNKSTEVTRYMVSIIALARRYESRPEAVAKLAERLQQIQRQRDTFAFDNDTIVGSMASAYSDIISPLSKPIRISGNPDHLQRRHVQNQIRALLLAAIRSACLWRAVGGKRRHFLLSRNRMVDATKQLLMAPAASSET</sequence>
<organism evidence="5 6">
    <name type="scientific">Pseudidiomarina planktonica</name>
    <dbReference type="NCBI Taxonomy" id="1323738"/>
    <lineage>
        <taxon>Bacteria</taxon>
        <taxon>Pseudomonadati</taxon>
        <taxon>Pseudomonadota</taxon>
        <taxon>Gammaproteobacteria</taxon>
        <taxon>Alteromonadales</taxon>
        <taxon>Idiomarinaceae</taxon>
        <taxon>Pseudidiomarina</taxon>
    </lineage>
</organism>
<dbReference type="GO" id="GO:0005737">
    <property type="term" value="C:cytoplasm"/>
    <property type="evidence" value="ECO:0007669"/>
    <property type="project" value="UniProtKB-SubCell"/>
</dbReference>
<evidence type="ECO:0000256" key="1">
    <source>
        <dbReference type="ARBA" id="ARBA00022475"/>
    </source>
</evidence>
<dbReference type="InterPro" id="IPR007451">
    <property type="entry name" value="HflD"/>
</dbReference>
<name>A0A1Y6EWE0_9GAMM</name>
<evidence type="ECO:0000256" key="4">
    <source>
        <dbReference type="HAMAP-Rule" id="MF_00695"/>
    </source>
</evidence>
<dbReference type="PANTHER" id="PTHR38100:SF1">
    <property type="entry name" value="HIGH FREQUENCY LYSOGENIZATION PROTEIN HFLD"/>
    <property type="match status" value="1"/>
</dbReference>
<gene>
    <name evidence="4" type="primary">hflD</name>
    <name evidence="5" type="ORF">SAMN06297229_1299</name>
</gene>
<protein>
    <recommendedName>
        <fullName evidence="4">High frequency lysogenization protein HflD homolog</fullName>
    </recommendedName>
</protein>
<dbReference type="SUPFAM" id="SSF101322">
    <property type="entry name" value="YcfC-like"/>
    <property type="match status" value="1"/>
</dbReference>
<dbReference type="GO" id="GO:0005886">
    <property type="term" value="C:plasma membrane"/>
    <property type="evidence" value="ECO:0007669"/>
    <property type="project" value="UniProtKB-SubCell"/>
</dbReference>
<comment type="similarity">
    <text evidence="4">Belongs to the HflD family.</text>
</comment>
<dbReference type="Pfam" id="PF04356">
    <property type="entry name" value="DUF489"/>
    <property type="match status" value="1"/>
</dbReference>
<proteinExistence type="inferred from homology"/>
<dbReference type="EMBL" id="FXWH01000001">
    <property type="protein sequence ID" value="SMQ65561.1"/>
    <property type="molecule type" value="Genomic_DNA"/>
</dbReference>
<dbReference type="PANTHER" id="PTHR38100">
    <property type="entry name" value="HIGH FREQUENCY LYSOGENIZATION PROTEIN HFLD"/>
    <property type="match status" value="1"/>
</dbReference>
<keyword evidence="2 4" id="KW-0963">Cytoplasm</keyword>
<evidence type="ECO:0000256" key="3">
    <source>
        <dbReference type="ARBA" id="ARBA00023136"/>
    </source>
</evidence>
<dbReference type="NCBIfam" id="NF001246">
    <property type="entry name" value="PRK00218.1-2"/>
    <property type="match status" value="1"/>
</dbReference>
<dbReference type="RefSeq" id="WP_157984129.1">
    <property type="nucleotide sequence ID" value="NZ_FXWH01000001.1"/>
</dbReference>
<dbReference type="HAMAP" id="MF_00695">
    <property type="entry name" value="HflD_protein"/>
    <property type="match status" value="1"/>
</dbReference>